<keyword evidence="1" id="KW-1133">Transmembrane helix</keyword>
<dbReference type="Proteomes" id="UP000230137">
    <property type="component" value="Unassembled WGS sequence"/>
</dbReference>
<feature type="transmembrane region" description="Helical" evidence="1">
    <location>
        <begin position="43"/>
        <end position="61"/>
    </location>
</feature>
<sequence>MNLKKLLLPKLNNFKDRWLVIHWTYYIIIALAYYYFITSNEFTYFHLTITLTLIFSIYRAIVKHNEYLVFVGMFLIFDAFFISLGRITLINSFSSLILAGLVFFFTIVLNEQYIKNRLLHAKDFWAFNWLLILLTLELFFTFSFFPVNTFNKSILLTIFYWFYAEAMRARIETRFNRKFMIYLTIVFVIVFSLLVFSIPFEQRF</sequence>
<name>A0A2M7W4L7_9BACT</name>
<feature type="transmembrane region" description="Helical" evidence="1">
    <location>
        <begin position="20"/>
        <end position="37"/>
    </location>
</feature>
<feature type="transmembrane region" description="Helical" evidence="1">
    <location>
        <begin position="179"/>
        <end position="200"/>
    </location>
</feature>
<feature type="transmembrane region" description="Helical" evidence="1">
    <location>
        <begin position="93"/>
        <end position="113"/>
    </location>
</feature>
<keyword evidence="1" id="KW-0472">Membrane</keyword>
<comment type="caution">
    <text evidence="2">The sequence shown here is derived from an EMBL/GenBank/DDBJ whole genome shotgun (WGS) entry which is preliminary data.</text>
</comment>
<dbReference type="EMBL" id="PFQF01000032">
    <property type="protein sequence ID" value="PJA20245.1"/>
    <property type="molecule type" value="Genomic_DNA"/>
</dbReference>
<evidence type="ECO:0000256" key="1">
    <source>
        <dbReference type="SAM" id="Phobius"/>
    </source>
</evidence>
<evidence type="ECO:0000313" key="3">
    <source>
        <dbReference type="Proteomes" id="UP000230137"/>
    </source>
</evidence>
<accession>A0A2M7W4L7</accession>
<evidence type="ECO:0000313" key="2">
    <source>
        <dbReference type="EMBL" id="PJA20245.1"/>
    </source>
</evidence>
<protein>
    <submittedName>
        <fullName evidence="2">Uncharacterized protein</fullName>
    </submittedName>
</protein>
<feature type="transmembrane region" description="Helical" evidence="1">
    <location>
        <begin position="125"/>
        <end position="144"/>
    </location>
</feature>
<proteinExistence type="predicted"/>
<gene>
    <name evidence="2" type="ORF">COX60_02250</name>
</gene>
<feature type="transmembrane region" description="Helical" evidence="1">
    <location>
        <begin position="68"/>
        <end position="87"/>
    </location>
</feature>
<dbReference type="AlphaFoldDB" id="A0A2M7W4L7"/>
<keyword evidence="1" id="KW-0812">Transmembrane</keyword>
<reference evidence="3" key="1">
    <citation type="submission" date="2017-09" db="EMBL/GenBank/DDBJ databases">
        <title>Depth-based differentiation of microbial function through sediment-hosted aquifers and enrichment of novel symbionts in the deep terrestrial subsurface.</title>
        <authorList>
            <person name="Probst A.J."/>
            <person name="Ladd B."/>
            <person name="Jarett J.K."/>
            <person name="Geller-Mcgrath D.E."/>
            <person name="Sieber C.M.K."/>
            <person name="Emerson J.B."/>
            <person name="Anantharaman K."/>
            <person name="Thomas B.C."/>
            <person name="Malmstrom R."/>
            <person name="Stieglmeier M."/>
            <person name="Klingl A."/>
            <person name="Woyke T."/>
            <person name="Ryan C.M."/>
            <person name="Banfield J.F."/>
        </authorList>
    </citation>
    <scope>NUCLEOTIDE SEQUENCE [LARGE SCALE GENOMIC DNA]</scope>
</reference>
<organism evidence="2 3">
    <name type="scientific">Candidatus Berkelbacteria bacterium CG_4_10_14_0_2_um_filter_35_9_33_12</name>
    <dbReference type="NCBI Taxonomy" id="1974499"/>
    <lineage>
        <taxon>Bacteria</taxon>
        <taxon>Candidatus Berkelbacteria</taxon>
    </lineage>
</organism>